<dbReference type="EC" id="2.4.-.-" evidence="3"/>
<gene>
    <name evidence="3" type="ORF">RM573_04270</name>
</gene>
<dbReference type="Pfam" id="PF13439">
    <property type="entry name" value="Glyco_transf_4"/>
    <property type="match status" value="1"/>
</dbReference>
<dbReference type="InterPro" id="IPR028098">
    <property type="entry name" value="Glyco_trans_4-like_N"/>
</dbReference>
<keyword evidence="3" id="KW-0328">Glycosyltransferase</keyword>
<sequence length="364" mass="40841">MENKNVAIVIPNLGQGGVERYAVQLAKGMQQNGSNCTIITFEDVPVAQQLSGAIKVRHVCFATTGRFQFVKSALKLRRYLQQNHFDLIISGKEQGNIFTHLAQLFKKPYNSWFVTRHVPLEPGQSKGDVRWYTKKLYKYLYYKANAFIGVTDEIAAQLKITVPKSKKHCVKAIKNPIIDADIFNFSERTPNKLSCWPSNKRVVLGAGRLAEQKGFDLLITAFEKVATALPDVDLVLLGEGEDQESLEELSRSLGIRHRVHFFGYTDNPWYFMRQSSLFVLSSRWEGLSIVLPEAIALGRPVVAFDCPTGPRMLLGDDSPALVAFPDTQALANTMLLQLNSPFCPLVDLSEFHTSQSARNYLSLL</sequence>
<dbReference type="CDD" id="cd03811">
    <property type="entry name" value="GT4_GT28_WabH-like"/>
    <property type="match status" value="1"/>
</dbReference>
<dbReference type="EMBL" id="JAVRIF010000002">
    <property type="protein sequence ID" value="MDT0602798.1"/>
    <property type="molecule type" value="Genomic_DNA"/>
</dbReference>
<organism evidence="3 4">
    <name type="scientific">Thalassotalea castellviae</name>
    <dbReference type="NCBI Taxonomy" id="3075612"/>
    <lineage>
        <taxon>Bacteria</taxon>
        <taxon>Pseudomonadati</taxon>
        <taxon>Pseudomonadota</taxon>
        <taxon>Gammaproteobacteria</taxon>
        <taxon>Alteromonadales</taxon>
        <taxon>Colwelliaceae</taxon>
        <taxon>Thalassotalea</taxon>
    </lineage>
</organism>
<dbReference type="InterPro" id="IPR001296">
    <property type="entry name" value="Glyco_trans_1"/>
</dbReference>
<protein>
    <submittedName>
        <fullName evidence="3">Glycosyltransferase</fullName>
        <ecNumber evidence="3">2.4.-.-</ecNumber>
    </submittedName>
</protein>
<evidence type="ECO:0000313" key="3">
    <source>
        <dbReference type="EMBL" id="MDT0602798.1"/>
    </source>
</evidence>
<name>A0ABU2ZXZ1_9GAMM</name>
<accession>A0ABU2ZXZ1</accession>
<evidence type="ECO:0000259" key="2">
    <source>
        <dbReference type="Pfam" id="PF13439"/>
    </source>
</evidence>
<evidence type="ECO:0000313" key="4">
    <source>
        <dbReference type="Proteomes" id="UP001266357"/>
    </source>
</evidence>
<keyword evidence="3" id="KW-0808">Transferase</keyword>
<reference evidence="3 4" key="1">
    <citation type="submission" date="2023-09" db="EMBL/GenBank/DDBJ databases">
        <authorList>
            <person name="Rey-Velasco X."/>
        </authorList>
    </citation>
    <scope>NUCLEOTIDE SEQUENCE [LARGE SCALE GENOMIC DNA]</scope>
    <source>
        <strain evidence="3 4">W431</strain>
    </source>
</reference>
<dbReference type="Proteomes" id="UP001266357">
    <property type="component" value="Unassembled WGS sequence"/>
</dbReference>
<dbReference type="GO" id="GO:0016757">
    <property type="term" value="F:glycosyltransferase activity"/>
    <property type="evidence" value="ECO:0007669"/>
    <property type="project" value="UniProtKB-KW"/>
</dbReference>
<evidence type="ECO:0000259" key="1">
    <source>
        <dbReference type="Pfam" id="PF00534"/>
    </source>
</evidence>
<dbReference type="Pfam" id="PF00534">
    <property type="entry name" value="Glycos_transf_1"/>
    <property type="match status" value="1"/>
</dbReference>
<dbReference type="Gene3D" id="3.40.50.2000">
    <property type="entry name" value="Glycogen Phosphorylase B"/>
    <property type="match status" value="2"/>
</dbReference>
<keyword evidence="4" id="KW-1185">Reference proteome</keyword>
<comment type="caution">
    <text evidence="3">The sequence shown here is derived from an EMBL/GenBank/DDBJ whole genome shotgun (WGS) entry which is preliminary data.</text>
</comment>
<feature type="domain" description="Glycosyltransferase subfamily 4-like N-terminal" evidence="2">
    <location>
        <begin position="16"/>
        <end position="160"/>
    </location>
</feature>
<dbReference type="RefSeq" id="WP_311577795.1">
    <property type="nucleotide sequence ID" value="NZ_JAVRIF010000002.1"/>
</dbReference>
<dbReference type="PANTHER" id="PTHR12526">
    <property type="entry name" value="GLYCOSYLTRANSFERASE"/>
    <property type="match status" value="1"/>
</dbReference>
<feature type="domain" description="Glycosyl transferase family 1" evidence="1">
    <location>
        <begin position="197"/>
        <end position="339"/>
    </location>
</feature>
<proteinExistence type="predicted"/>
<dbReference type="SUPFAM" id="SSF53756">
    <property type="entry name" value="UDP-Glycosyltransferase/glycogen phosphorylase"/>
    <property type="match status" value="1"/>
</dbReference>